<dbReference type="AlphaFoldDB" id="A0A930V794"/>
<feature type="region of interest" description="Disordered" evidence="1">
    <location>
        <begin position="342"/>
        <end position="375"/>
    </location>
</feature>
<accession>A0A930V794</accession>
<feature type="region of interest" description="Disordered" evidence="1">
    <location>
        <begin position="509"/>
        <end position="532"/>
    </location>
</feature>
<protein>
    <recommendedName>
        <fullName evidence="3">N,N-dimethylformamidase beta subunit-like C-terminal domain-containing protein</fullName>
    </recommendedName>
</protein>
<dbReference type="RefSeq" id="WP_194705316.1">
    <property type="nucleotide sequence ID" value="NZ_JADKPN010000001.1"/>
</dbReference>
<name>A0A930V794_9ACTN</name>
<dbReference type="Proteomes" id="UP000640489">
    <property type="component" value="Unassembled WGS sequence"/>
</dbReference>
<reference evidence="4" key="1">
    <citation type="submission" date="2020-11" db="EMBL/GenBank/DDBJ databases">
        <title>Nocardioides sp. nov., isolated from Soil of Cynanchum wilfordii Hemsley rhizosphere.</title>
        <authorList>
            <person name="Lee J.-S."/>
            <person name="Suh M.K."/>
            <person name="Kim J.-S."/>
        </authorList>
    </citation>
    <scope>NUCLEOTIDE SEQUENCE</scope>
    <source>
        <strain evidence="4">KCTC 19275</strain>
    </source>
</reference>
<evidence type="ECO:0000313" key="5">
    <source>
        <dbReference type="Proteomes" id="UP000640489"/>
    </source>
</evidence>
<gene>
    <name evidence="4" type="ORF">ISU07_03475</name>
</gene>
<keyword evidence="5" id="KW-1185">Reference proteome</keyword>
<keyword evidence="2" id="KW-0732">Signal</keyword>
<feature type="compositionally biased region" description="Low complexity" evidence="1">
    <location>
        <begin position="35"/>
        <end position="45"/>
    </location>
</feature>
<feature type="signal peptide" evidence="2">
    <location>
        <begin position="1"/>
        <end position="31"/>
    </location>
</feature>
<proteinExistence type="predicted"/>
<sequence>MWSLTGRLVTGLATAVLAGGLVTLSAQQVSAGTDATTADATPAGGREVVGEPLSPLSPTVPRAGDGSRRGTDDWRIRRPAAGRIAAYTTAISAPAGTRVGLKVSTRARGYRVSAYRIGSYRGGTGALVWRSGFLAGEEQAEPVLDPVETRTVVAPWHESLVLDTTGWEPGFYVLKLRTGSGWETAAPYVVSSPAATGTVALVAPVATWQAYNRWGGYSLYDGADGDRRSWAVSYDRPFNLATGANDYRTAAIPVIVRAERLRQLSGVRLSYFTDVDLDQDPGLLEGARGYVSMGHDEYWTPAMRHAVEQARDGGTNLAFLGANTMYWRIRLQDRGTGPARLEVGYRSDASLDPERDERPAEATSRFRDPPAPESEQGLVGMEYECFPVEADYVVTSPTWFGFAGTGVHLGDRFAGLVGPEADRVYLDARTPRPMEVLSHTSYSCRGVVTTAQSVYYTTPSGAGVFTAGTLRWGCAVVDRCEHPLGDRTRDFVRKVTDTLLRAYAAGPVGRTEPARDTVSQYPLPDVNSVEAS</sequence>
<evidence type="ECO:0000313" key="4">
    <source>
        <dbReference type="EMBL" id="MBF4762174.1"/>
    </source>
</evidence>
<dbReference type="EMBL" id="JADKPN010000001">
    <property type="protein sequence ID" value="MBF4762174.1"/>
    <property type="molecule type" value="Genomic_DNA"/>
</dbReference>
<evidence type="ECO:0000256" key="1">
    <source>
        <dbReference type="SAM" id="MobiDB-lite"/>
    </source>
</evidence>
<organism evidence="4 5">
    <name type="scientific">Nocardioides islandensis</name>
    <dbReference type="NCBI Taxonomy" id="433663"/>
    <lineage>
        <taxon>Bacteria</taxon>
        <taxon>Bacillati</taxon>
        <taxon>Actinomycetota</taxon>
        <taxon>Actinomycetes</taxon>
        <taxon>Propionibacteriales</taxon>
        <taxon>Nocardioidaceae</taxon>
        <taxon>Nocardioides</taxon>
    </lineage>
</organism>
<feature type="compositionally biased region" description="Basic and acidic residues" evidence="1">
    <location>
        <begin position="352"/>
        <end position="370"/>
    </location>
</feature>
<dbReference type="InterPro" id="IPR046540">
    <property type="entry name" value="DMFA2_C"/>
</dbReference>
<evidence type="ECO:0000259" key="3">
    <source>
        <dbReference type="Pfam" id="PF20254"/>
    </source>
</evidence>
<comment type="caution">
    <text evidence="4">The sequence shown here is derived from an EMBL/GenBank/DDBJ whole genome shotgun (WGS) entry which is preliminary data.</text>
</comment>
<feature type="region of interest" description="Disordered" evidence="1">
    <location>
        <begin position="35"/>
        <end position="73"/>
    </location>
</feature>
<feature type="chain" id="PRO_5037795976" description="N,N-dimethylformamidase beta subunit-like C-terminal domain-containing protein" evidence="2">
    <location>
        <begin position="32"/>
        <end position="532"/>
    </location>
</feature>
<feature type="domain" description="N,N-dimethylformamidase beta subunit-like C-terminal" evidence="3">
    <location>
        <begin position="111"/>
        <end position="477"/>
    </location>
</feature>
<dbReference type="Pfam" id="PF20254">
    <property type="entry name" value="DMFA2_C"/>
    <property type="match status" value="1"/>
</dbReference>
<evidence type="ECO:0000256" key="2">
    <source>
        <dbReference type="SAM" id="SignalP"/>
    </source>
</evidence>